<name>A0ABR3K5A7_TRISP</name>
<keyword evidence="2" id="KW-1185">Reference proteome</keyword>
<proteinExistence type="predicted"/>
<reference evidence="1 2" key="1">
    <citation type="submission" date="2024-07" db="EMBL/GenBank/DDBJ databases">
        <title>Enhanced genomic and transcriptomic resources for Trichinella pseudospiralis and T. spiralis underpin the discovery of pronounced molecular differences between stages and species.</title>
        <authorList>
            <person name="Pasi K.K."/>
            <person name="La Rosa G."/>
            <person name="Gomez-Morales M.A."/>
            <person name="Tosini F."/>
            <person name="Sumanam S."/>
            <person name="Young N.D."/>
            <person name="Chang B.C."/>
            <person name="Robin G.B."/>
        </authorList>
    </citation>
    <scope>NUCLEOTIDE SEQUENCE [LARGE SCALE GENOMIC DNA]</scope>
    <source>
        <strain evidence="1">ISS534</strain>
    </source>
</reference>
<dbReference type="EMBL" id="JBEUSY010000482">
    <property type="protein sequence ID" value="KAL1229724.1"/>
    <property type="molecule type" value="Genomic_DNA"/>
</dbReference>
<evidence type="ECO:0000313" key="2">
    <source>
        <dbReference type="Proteomes" id="UP001558632"/>
    </source>
</evidence>
<protein>
    <submittedName>
        <fullName evidence="1">ATP synthase subunit</fullName>
    </submittedName>
</protein>
<accession>A0ABR3K5A7</accession>
<dbReference type="Proteomes" id="UP001558632">
    <property type="component" value="Unassembled WGS sequence"/>
</dbReference>
<sequence length="124" mass="14181">MSFQINTQTMDLVKNIGKSRLCREGIAFTCVLENDFNSVSLAKTEYDYRHGLSPFSLFTAGCLRTFWPPLNAIVALRRREGVWKIQLTEFLDKAQTSTKVDSCELVRATRYPSTRRTHPQVCTS</sequence>
<evidence type="ECO:0000313" key="1">
    <source>
        <dbReference type="EMBL" id="KAL1229724.1"/>
    </source>
</evidence>
<comment type="caution">
    <text evidence="1">The sequence shown here is derived from an EMBL/GenBank/DDBJ whole genome shotgun (WGS) entry which is preliminary data.</text>
</comment>
<organism evidence="1 2">
    <name type="scientific">Trichinella spiralis</name>
    <name type="common">Trichina worm</name>
    <dbReference type="NCBI Taxonomy" id="6334"/>
    <lineage>
        <taxon>Eukaryota</taxon>
        <taxon>Metazoa</taxon>
        <taxon>Ecdysozoa</taxon>
        <taxon>Nematoda</taxon>
        <taxon>Enoplea</taxon>
        <taxon>Dorylaimia</taxon>
        <taxon>Trichinellida</taxon>
        <taxon>Trichinellidae</taxon>
        <taxon>Trichinella</taxon>
    </lineage>
</organism>
<gene>
    <name evidence="1" type="ORF">TSPI_07547</name>
</gene>